<dbReference type="InterPro" id="IPR024336">
    <property type="entry name" value="tRNA_splic_suSen54_N"/>
</dbReference>
<feature type="region of interest" description="Disordered" evidence="3">
    <location>
        <begin position="378"/>
        <end position="400"/>
    </location>
</feature>
<dbReference type="InterPro" id="IPR024337">
    <property type="entry name" value="tRNA_splic_suSen54"/>
</dbReference>
<dbReference type="OrthoDB" id="408683at2759"/>
<keyword evidence="5" id="KW-0540">Nuclease</keyword>
<evidence type="ECO:0000313" key="6">
    <source>
        <dbReference type="Proteomes" id="UP000644660"/>
    </source>
</evidence>
<evidence type="ECO:0000256" key="3">
    <source>
        <dbReference type="SAM" id="MobiDB-lite"/>
    </source>
</evidence>
<reference evidence="5 6" key="1">
    <citation type="submission" date="2020-05" db="EMBL/GenBank/DDBJ databases">
        <authorList>
            <person name="Casaregola S."/>
            <person name="Devillers H."/>
            <person name="Grondin C."/>
        </authorList>
    </citation>
    <scope>NUCLEOTIDE SEQUENCE [LARGE SCALE GENOMIC DNA]</scope>
    <source>
        <strain evidence="5 6">CLIB 1767</strain>
    </source>
</reference>
<sequence length="476" mass="55654">MSSTTNQDTDLNLDEDEVIQDWSDISKIQNDNPILSIPKRGEKDYEPDGTDIQELMLYRAKKAMFDTLENSVRGSTVKSQVKGYYIPDKHVAMLPHAKGNFVQTMGETDKDGTLWLHFFEFLYLAERGTITPYWKAYGDNVELPLSIEDLYSYFKNQKEMDNFSIYAHLKRLGFIVRSSDQYIITKYNISFYPPLDFKSKTIGSMRNIVHRITSSFTSTGISLFNGIIFSHWHFYLKRYKSSPEIYESLNKLITHQKIPHSISDLRYEHNNVKEQSSYSTPTSLKISFNIWKPNPTFKKKYPELPDYQVVTYNKNVSNQSFPTYNELRTLFKSLDYKFNFIEDSSNVDFWNKNTYNNGILRENILDELTNHPRNKIKNTEQVGKKQSVNKKKTPRKELPPHIQQLKRLKNGYRSFLLAIMDNGIISFAKISEADFGSENVWYVPPPNGIVARPNQNGRNKNKHRNTQRKEDKQSKK</sequence>
<comment type="caution">
    <text evidence="5">The sequence shown here is derived from an EMBL/GenBank/DDBJ whole genome shotgun (WGS) entry which is preliminary data.</text>
</comment>
<evidence type="ECO:0000256" key="1">
    <source>
        <dbReference type="ARBA" id="ARBA00005736"/>
    </source>
</evidence>
<keyword evidence="5" id="KW-0378">Hydrolase</keyword>
<feature type="compositionally biased region" description="Basic and acidic residues" evidence="3">
    <location>
        <begin position="467"/>
        <end position="476"/>
    </location>
</feature>
<accession>A0A8H2VDS0</accession>
<keyword evidence="2" id="KW-0819">tRNA processing</keyword>
<protein>
    <submittedName>
        <fullName evidence="5">Similar to Saccharomyces cerevisiae YPL083C SEN54 Subunit of the tRNA splicing endonuclease, which is composed of Sen2p, Sen15p, Sen34p, and Sen54p</fullName>
    </submittedName>
</protein>
<dbReference type="RefSeq" id="XP_041405521.1">
    <property type="nucleotide sequence ID" value="XM_041549587.1"/>
</dbReference>
<evidence type="ECO:0000259" key="4">
    <source>
        <dbReference type="Pfam" id="PF12928"/>
    </source>
</evidence>
<proteinExistence type="inferred from homology"/>
<dbReference type="PANTHER" id="PTHR21027">
    <property type="entry name" value="TRNA-SPLICING ENDONUCLEASE SUBUNIT SEN54"/>
    <property type="match status" value="1"/>
</dbReference>
<evidence type="ECO:0000256" key="2">
    <source>
        <dbReference type="ARBA" id="ARBA00022694"/>
    </source>
</evidence>
<organism evidence="5 6">
    <name type="scientific">Maudiozyma barnettii</name>
    <dbReference type="NCBI Taxonomy" id="61262"/>
    <lineage>
        <taxon>Eukaryota</taxon>
        <taxon>Fungi</taxon>
        <taxon>Dikarya</taxon>
        <taxon>Ascomycota</taxon>
        <taxon>Saccharomycotina</taxon>
        <taxon>Saccharomycetes</taxon>
        <taxon>Saccharomycetales</taxon>
        <taxon>Saccharomycetaceae</taxon>
        <taxon>Maudiozyma</taxon>
    </lineage>
</organism>
<dbReference type="GeneID" id="64856644"/>
<keyword evidence="5" id="KW-0255">Endonuclease</keyword>
<dbReference type="PANTHER" id="PTHR21027:SF1">
    <property type="entry name" value="TRNA-SPLICING ENDONUCLEASE SUBUNIT SEN54"/>
    <property type="match status" value="1"/>
</dbReference>
<dbReference type="Pfam" id="PF12928">
    <property type="entry name" value="tRNA_int_end_N2"/>
    <property type="match status" value="1"/>
</dbReference>
<dbReference type="GO" id="GO:0004519">
    <property type="term" value="F:endonuclease activity"/>
    <property type="evidence" value="ECO:0007669"/>
    <property type="project" value="UniProtKB-KW"/>
</dbReference>
<evidence type="ECO:0000313" key="5">
    <source>
        <dbReference type="EMBL" id="CAB4253676.1"/>
    </source>
</evidence>
<comment type="similarity">
    <text evidence="1">Belongs to the SEN54 family.</text>
</comment>
<keyword evidence="6" id="KW-1185">Reference proteome</keyword>
<dbReference type="AlphaFoldDB" id="A0A8H2VDS0"/>
<dbReference type="Proteomes" id="UP000644660">
    <property type="component" value="Unassembled WGS sequence"/>
</dbReference>
<feature type="region of interest" description="Disordered" evidence="3">
    <location>
        <begin position="446"/>
        <end position="476"/>
    </location>
</feature>
<dbReference type="GO" id="GO:0000214">
    <property type="term" value="C:tRNA-intron endonuclease complex"/>
    <property type="evidence" value="ECO:0007669"/>
    <property type="project" value="TreeGrafter"/>
</dbReference>
<dbReference type="EMBL" id="CAEFZW010000003">
    <property type="protein sequence ID" value="CAB4253676.1"/>
    <property type="molecule type" value="Genomic_DNA"/>
</dbReference>
<gene>
    <name evidence="5" type="ORF">KABA2_03S02816</name>
</gene>
<feature type="domain" description="tRNA-splicing endonuclease subunit Sen54 N-terminal" evidence="4">
    <location>
        <begin position="65"/>
        <end position="134"/>
    </location>
</feature>
<dbReference type="GO" id="GO:0000379">
    <property type="term" value="P:tRNA-type intron splice site recognition and cleavage"/>
    <property type="evidence" value="ECO:0007669"/>
    <property type="project" value="TreeGrafter"/>
</dbReference>
<name>A0A8H2VDS0_9SACH</name>